<keyword evidence="7" id="KW-0223">Dioxygenase</keyword>
<keyword evidence="8" id="KW-1185">Reference proteome</keyword>
<accession>A0A239JYP6</accession>
<evidence type="ECO:0000256" key="4">
    <source>
        <dbReference type="ARBA" id="ARBA00023002"/>
    </source>
</evidence>
<organism evidence="7 8">
    <name type="scientific">Rhodococcoides kyotonense</name>
    <dbReference type="NCBI Taxonomy" id="398843"/>
    <lineage>
        <taxon>Bacteria</taxon>
        <taxon>Bacillati</taxon>
        <taxon>Actinomycetota</taxon>
        <taxon>Actinomycetes</taxon>
        <taxon>Mycobacteriales</taxon>
        <taxon>Nocardiaceae</taxon>
        <taxon>Rhodococcoides</taxon>
    </lineage>
</organism>
<keyword evidence="3" id="KW-0274">FAD</keyword>
<dbReference type="RefSeq" id="WP_089248123.1">
    <property type="nucleotide sequence ID" value="NZ_FZOW01000009.1"/>
</dbReference>
<keyword evidence="4" id="KW-0560">Oxidoreductase</keyword>
<evidence type="ECO:0000256" key="3">
    <source>
        <dbReference type="ARBA" id="ARBA00022827"/>
    </source>
</evidence>
<dbReference type="EMBL" id="FZOW01000009">
    <property type="protein sequence ID" value="SNT11136.1"/>
    <property type="molecule type" value="Genomic_DNA"/>
</dbReference>
<keyword evidence="2" id="KW-0285">Flavoprotein</keyword>
<dbReference type="InterPro" id="IPR050446">
    <property type="entry name" value="FAD-oxidoreductase/Apoptosis"/>
</dbReference>
<dbReference type="InterPro" id="IPR016156">
    <property type="entry name" value="FAD/NAD-linked_Rdtase_dimer_sf"/>
</dbReference>
<comment type="cofactor">
    <cofactor evidence="1">
        <name>FAD</name>
        <dbReference type="ChEBI" id="CHEBI:57692"/>
    </cofactor>
</comment>
<dbReference type="Proteomes" id="UP000198327">
    <property type="component" value="Unassembled WGS sequence"/>
</dbReference>
<dbReference type="PANTHER" id="PTHR43557:SF2">
    <property type="entry name" value="RIESKE DOMAIN-CONTAINING PROTEIN-RELATED"/>
    <property type="match status" value="1"/>
</dbReference>
<sequence length="417" mass="44439">MTSDNPGQHQVVVVGAGHAGGTVAGVLRQQGYAGQLVMLGDEPDPPYHRPPLSKKFTDSASVQWLRPAEFYTDNDIDLRVSQSVSRIDRDGRYVMTDAGERFDYDTLILATGAAARGLPVPGHDLDGVLSLRTLAEAETLRHSVRAGARIAIIGGGYIGLEVAASARAHNCDVVIVEREDRLLARVASPEFADVLSGFHRARGTRIMTDASVVEIGSAADGSVGFIRLGDGTVIECDVVLVGIGAVPNDTLARQAGIECDQGIVVDGAARTSDPSILAIGDVTNRIHDGIGRRMRLESIPSAVEQARQAAAVVMGTEMPKHEVPWFWSDQFDMKMKMAGVKSDGTHAVLRGDPASGSFALFHLAADDSVDSIETVNAAAEFMAGKKYLASRVRLDSLKLADVSVSMREVLLDSYLAH</sequence>
<protein>
    <submittedName>
        <fullName evidence="7">3-phenylpropionate/trans-cinnamate dioxygenase ferredoxin reductase subunit</fullName>
    </submittedName>
</protein>
<dbReference type="Gene3D" id="3.30.390.30">
    <property type="match status" value="1"/>
</dbReference>
<dbReference type="InterPro" id="IPR036188">
    <property type="entry name" value="FAD/NAD-bd_sf"/>
</dbReference>
<gene>
    <name evidence="7" type="ORF">SAMN05421642_109162</name>
</gene>
<dbReference type="PRINTS" id="PR00411">
    <property type="entry name" value="PNDRDTASEI"/>
</dbReference>
<dbReference type="SUPFAM" id="SSF51905">
    <property type="entry name" value="FAD/NAD(P)-binding domain"/>
    <property type="match status" value="2"/>
</dbReference>
<dbReference type="GO" id="GO:0016651">
    <property type="term" value="F:oxidoreductase activity, acting on NAD(P)H"/>
    <property type="evidence" value="ECO:0007669"/>
    <property type="project" value="TreeGrafter"/>
</dbReference>
<evidence type="ECO:0000313" key="7">
    <source>
        <dbReference type="EMBL" id="SNT11136.1"/>
    </source>
</evidence>
<feature type="domain" description="Reductase C-terminal" evidence="6">
    <location>
        <begin position="325"/>
        <end position="410"/>
    </location>
</feature>
<dbReference type="OrthoDB" id="3568330at2"/>
<dbReference type="GO" id="GO:0005737">
    <property type="term" value="C:cytoplasm"/>
    <property type="evidence" value="ECO:0007669"/>
    <property type="project" value="TreeGrafter"/>
</dbReference>
<reference evidence="8" key="1">
    <citation type="submission" date="2017-06" db="EMBL/GenBank/DDBJ databases">
        <authorList>
            <person name="Varghese N."/>
            <person name="Submissions S."/>
        </authorList>
    </citation>
    <scope>NUCLEOTIDE SEQUENCE [LARGE SCALE GENOMIC DNA]</scope>
    <source>
        <strain evidence="8">JCM 23211</strain>
    </source>
</reference>
<evidence type="ECO:0000256" key="2">
    <source>
        <dbReference type="ARBA" id="ARBA00022630"/>
    </source>
</evidence>
<evidence type="ECO:0000313" key="8">
    <source>
        <dbReference type="Proteomes" id="UP000198327"/>
    </source>
</evidence>
<proteinExistence type="predicted"/>
<evidence type="ECO:0000259" key="5">
    <source>
        <dbReference type="Pfam" id="PF07992"/>
    </source>
</evidence>
<evidence type="ECO:0000259" key="6">
    <source>
        <dbReference type="Pfam" id="PF14759"/>
    </source>
</evidence>
<name>A0A239JYP6_9NOCA</name>
<dbReference type="PANTHER" id="PTHR43557">
    <property type="entry name" value="APOPTOSIS-INDUCING FACTOR 1"/>
    <property type="match status" value="1"/>
</dbReference>
<evidence type="ECO:0000256" key="1">
    <source>
        <dbReference type="ARBA" id="ARBA00001974"/>
    </source>
</evidence>
<dbReference type="InterPro" id="IPR028202">
    <property type="entry name" value="Reductase_C"/>
</dbReference>
<dbReference type="PRINTS" id="PR00368">
    <property type="entry name" value="FADPNR"/>
</dbReference>
<dbReference type="Pfam" id="PF14759">
    <property type="entry name" value="Reductase_C"/>
    <property type="match status" value="1"/>
</dbReference>
<dbReference type="Pfam" id="PF07992">
    <property type="entry name" value="Pyr_redox_2"/>
    <property type="match status" value="1"/>
</dbReference>
<dbReference type="Gene3D" id="3.50.50.60">
    <property type="entry name" value="FAD/NAD(P)-binding domain"/>
    <property type="match status" value="2"/>
</dbReference>
<dbReference type="SUPFAM" id="SSF55424">
    <property type="entry name" value="FAD/NAD-linked reductases, dimerisation (C-terminal) domain"/>
    <property type="match status" value="1"/>
</dbReference>
<feature type="domain" description="FAD/NAD(P)-binding" evidence="5">
    <location>
        <begin position="10"/>
        <end position="306"/>
    </location>
</feature>
<dbReference type="AlphaFoldDB" id="A0A239JYP6"/>
<dbReference type="GO" id="GO:0051213">
    <property type="term" value="F:dioxygenase activity"/>
    <property type="evidence" value="ECO:0007669"/>
    <property type="project" value="UniProtKB-KW"/>
</dbReference>
<dbReference type="InterPro" id="IPR023753">
    <property type="entry name" value="FAD/NAD-binding_dom"/>
</dbReference>